<name>A0AAW0QSD7_9PEZI</name>
<organism evidence="5 6">
    <name type="scientific">Apiospora kogelbergensis</name>
    <dbReference type="NCBI Taxonomy" id="1337665"/>
    <lineage>
        <taxon>Eukaryota</taxon>
        <taxon>Fungi</taxon>
        <taxon>Dikarya</taxon>
        <taxon>Ascomycota</taxon>
        <taxon>Pezizomycotina</taxon>
        <taxon>Sordariomycetes</taxon>
        <taxon>Xylariomycetidae</taxon>
        <taxon>Amphisphaeriales</taxon>
        <taxon>Apiosporaceae</taxon>
        <taxon>Apiospora</taxon>
    </lineage>
</organism>
<evidence type="ECO:0000256" key="2">
    <source>
        <dbReference type="SAM" id="MobiDB-lite"/>
    </source>
</evidence>
<evidence type="ECO:0000313" key="6">
    <source>
        <dbReference type="Proteomes" id="UP001392437"/>
    </source>
</evidence>
<accession>A0AAW0QSD7</accession>
<dbReference type="PANTHER" id="PTHR10039">
    <property type="entry name" value="AMELOGENIN"/>
    <property type="match status" value="1"/>
</dbReference>
<keyword evidence="6" id="KW-1185">Reference proteome</keyword>
<protein>
    <recommendedName>
        <fullName evidence="7">NACHT domain-containing protein</fullName>
    </recommendedName>
</protein>
<sequence length="1417" mass="160645">MSHSGATIANNAEELFTQASKKFRDSISPQDAYKFKEFASPADMIRELNRDASHAESGKLNAFCRRIEALSISLSPFFDTIGIFVSSKPEIAALAWGAIRMLFLLSSHYTKFLDKLLAMLEKISYRLPGYAEYYNALVERRQQNLMDDDISALKSNRVGHVLSYIYTDIMAFCQEACKLFSARKKGIRYKASVITDLFWKPFDLRFKDTLERLEAHHALFHEEFQMEESKFTEFQYRRREKEAGMESASAKQIHEQLEQLRGSIDAMENSVNHKFEHLSRTFHQRTMGHLHLTHAKELKVQSTLFDTHLRRIKQWLGAPDFSEEYQKSQSARFPDTCHWFLANSVYQRFKTHRLGLADQVLPYTLAERMVFVKGLLIRFDIARSGNQNTEGTSCLGKPDYGKTTLSSLIIDDLASDNGETEPTLVLYYHFVSARANDSRPTHGLRAVLHQLIHQNWNRGDVMDALSVLMASKDSGQLTATNGEVVQCLILLLKHLPDTTLVFDGIDECSDSEYFLRQAQSLCSESPTKVVFLGRPSVEFPPEMERCGIIYLEPWENENDIRLYLQPKVIKLHEAKLLPATSDCDEVVLTLATRSQGMFLWARLVIHYLSDKSLTPRERHDAIYNSEILEGMDNLYNRILQLLGQKSEARKRKIKRIFQVMVATHMPLHISELQWITAVVPGRVTTEDDLIVEFKETLPLMMGALVELDSQDSVLFIHSSFRDYLLSIGDSDNSRFAVNVRDATCVLLSICISYLTYDIPRSQITSGTGSEDHRELLNLSFPLIRYTVHAISTSHNIESPDSNQSCTRPSPNIHRLLKEASNWLSTAVCIQAWIECSYYFGVSPSATPIVLLLQSCPLDSTNEVGSAIILQKLQSLETDLLLLRDEWSQVLTKDPSSIWTSTITAFTQSAFWPESDNTNIIPIQTAATNPREAEEAPNPSSNSILLMSRVSRDGMLIGCARLHPSRAYRSRVISRWMSQAKGKGLSAIHPFSQQLPQSICSGWQLEYQIIYLETQTLATHQMVDLQEEDVFEALDMLTPTGNDSFDAWRFRFPLAISGDLRQVLVLRTLVKVSFPVDPAGIACQSSGFIRENYRVEFSPTDEAIAFVEAGPAGKLAAVILEIWSRDSATPSYIFRGHHRLGSMQSDPKSGPTNAFLFHPVHPMVVLAEWGRASLWWFEDQGVESRHYFINHLIGLLRINKDLLYYRYYNVSNYEPDAPENDNQPVTSLEHKCISLKSLIELYLRDRTLKSSGWQPSWSSSELFAVQEGLQGQEIRIQSNRGEKMMYGHFPSTPEECTTSVALLPNNGTDQAVRVVWNQEAQESYSVLDKQCRHLPSIIERSRAGLLSSQSRGNGNSQDALEYGSLLTDLRSNLTATAGEEIRLALLDQESDGGGTKRRRESNADKASPSLQTRAKRQR</sequence>
<dbReference type="Gene3D" id="3.40.50.300">
    <property type="entry name" value="P-loop containing nucleotide triphosphate hydrolases"/>
    <property type="match status" value="1"/>
</dbReference>
<feature type="region of interest" description="Disordered" evidence="2">
    <location>
        <begin position="1385"/>
        <end position="1417"/>
    </location>
</feature>
<evidence type="ECO:0000259" key="4">
    <source>
        <dbReference type="Pfam" id="PF24883"/>
    </source>
</evidence>
<dbReference type="Proteomes" id="UP001392437">
    <property type="component" value="Unassembled WGS sequence"/>
</dbReference>
<gene>
    <name evidence="5" type="ORF">PG999_010887</name>
</gene>
<dbReference type="Pfam" id="PF24809">
    <property type="entry name" value="DUF7708"/>
    <property type="match status" value="1"/>
</dbReference>
<dbReference type="InterPro" id="IPR056125">
    <property type="entry name" value="DUF7708"/>
</dbReference>
<feature type="domain" description="Nephrocystin 3-like N-terminal" evidence="4">
    <location>
        <begin position="392"/>
        <end position="531"/>
    </location>
</feature>
<dbReference type="EMBL" id="JAQQWP010000009">
    <property type="protein sequence ID" value="KAK8100513.1"/>
    <property type="molecule type" value="Genomic_DNA"/>
</dbReference>
<comment type="caution">
    <text evidence="5">The sequence shown here is derived from an EMBL/GenBank/DDBJ whole genome shotgun (WGS) entry which is preliminary data.</text>
</comment>
<dbReference type="InterPro" id="IPR056884">
    <property type="entry name" value="NPHP3-like_N"/>
</dbReference>
<evidence type="ECO:0000259" key="3">
    <source>
        <dbReference type="Pfam" id="PF24809"/>
    </source>
</evidence>
<dbReference type="Pfam" id="PF24883">
    <property type="entry name" value="NPHP3_N"/>
    <property type="match status" value="1"/>
</dbReference>
<evidence type="ECO:0000313" key="5">
    <source>
        <dbReference type="EMBL" id="KAK8100513.1"/>
    </source>
</evidence>
<dbReference type="InterPro" id="IPR027417">
    <property type="entry name" value="P-loop_NTPase"/>
</dbReference>
<keyword evidence="1" id="KW-0677">Repeat</keyword>
<evidence type="ECO:0008006" key="7">
    <source>
        <dbReference type="Google" id="ProtNLM"/>
    </source>
</evidence>
<proteinExistence type="predicted"/>
<dbReference type="SUPFAM" id="SSF52540">
    <property type="entry name" value="P-loop containing nucleoside triphosphate hydrolases"/>
    <property type="match status" value="1"/>
</dbReference>
<evidence type="ECO:0000256" key="1">
    <source>
        <dbReference type="ARBA" id="ARBA00022737"/>
    </source>
</evidence>
<dbReference type="PANTHER" id="PTHR10039:SF15">
    <property type="entry name" value="NACHT DOMAIN-CONTAINING PROTEIN"/>
    <property type="match status" value="1"/>
</dbReference>
<feature type="domain" description="DUF7708" evidence="3">
    <location>
        <begin position="79"/>
        <end position="218"/>
    </location>
</feature>
<reference evidence="5 6" key="1">
    <citation type="submission" date="2023-01" db="EMBL/GenBank/DDBJ databases">
        <title>Analysis of 21 Apiospora genomes using comparative genomics revels a genus with tremendous synthesis potential of carbohydrate active enzymes and secondary metabolites.</title>
        <authorList>
            <person name="Sorensen T."/>
        </authorList>
    </citation>
    <scope>NUCLEOTIDE SEQUENCE [LARGE SCALE GENOMIC DNA]</scope>
    <source>
        <strain evidence="5 6">CBS 117206</strain>
    </source>
</reference>